<keyword evidence="5 7" id="KW-1133">Transmembrane helix</keyword>
<dbReference type="EMBL" id="CP035806">
    <property type="protein sequence ID" value="QBE49050.1"/>
    <property type="molecule type" value="Genomic_DNA"/>
</dbReference>
<dbReference type="SUPFAM" id="SSF161098">
    <property type="entry name" value="MetI-like"/>
    <property type="match status" value="1"/>
</dbReference>
<dbReference type="PANTHER" id="PTHR30151:SF0">
    <property type="entry name" value="ABC TRANSPORTER PERMEASE PROTEIN MJ0413-RELATED"/>
    <property type="match status" value="1"/>
</dbReference>
<dbReference type="Gene3D" id="1.10.3720.10">
    <property type="entry name" value="MetI-like"/>
    <property type="match status" value="1"/>
</dbReference>
<sequence>MSSTLRPTAESSARTRPAAAGSAAAGSTRARRGSRVALRRGAAGVLVLVLILEIASRSSLIASGFLPPFSEVLMRALALWGDAVFRTDVLATLTAYVLGMTIAIVVAVPLGIAFGLSQPVYRSARAIVELIRPIPPVALVPLVILVLGSSLEMKLVIVVFAAVWPIMFNTLYGVHDVDPYAKEMARSFGVSRFGVIRRIVIPASTPFIATGVRIASSIALIVVITVELIAGGAQGLGAFISRTRAYGDADSYLTVLAATFIAGVLGLVINLILGWIERRFFAWDATTRGAQ</sequence>
<keyword evidence="11" id="KW-1185">Reference proteome</keyword>
<feature type="compositionally biased region" description="Polar residues" evidence="8">
    <location>
        <begin position="1"/>
        <end position="10"/>
    </location>
</feature>
<evidence type="ECO:0000256" key="6">
    <source>
        <dbReference type="ARBA" id="ARBA00023136"/>
    </source>
</evidence>
<proteinExistence type="inferred from homology"/>
<evidence type="ECO:0000313" key="10">
    <source>
        <dbReference type="EMBL" id="QBE49050.1"/>
    </source>
</evidence>
<feature type="domain" description="ABC transmembrane type-1" evidence="9">
    <location>
        <begin position="89"/>
        <end position="273"/>
    </location>
</feature>
<feature type="transmembrane region" description="Helical" evidence="7">
    <location>
        <begin position="252"/>
        <end position="276"/>
    </location>
</feature>
<evidence type="ECO:0000256" key="4">
    <source>
        <dbReference type="ARBA" id="ARBA00022692"/>
    </source>
</evidence>
<evidence type="ECO:0000256" key="7">
    <source>
        <dbReference type="RuleBase" id="RU363032"/>
    </source>
</evidence>
<keyword evidence="6 7" id="KW-0472">Membrane</keyword>
<dbReference type="KEGG" id="ltr:EVS81_09520"/>
<keyword evidence="4 7" id="KW-0812">Transmembrane</keyword>
<evidence type="ECO:0000256" key="3">
    <source>
        <dbReference type="ARBA" id="ARBA00022475"/>
    </source>
</evidence>
<dbReference type="AlphaFoldDB" id="A0A4P6KFT3"/>
<accession>A0A4P6KFT3</accession>
<dbReference type="Proteomes" id="UP000289260">
    <property type="component" value="Chromosome"/>
</dbReference>
<evidence type="ECO:0000259" key="9">
    <source>
        <dbReference type="PROSITE" id="PS50928"/>
    </source>
</evidence>
<organism evidence="10 11">
    <name type="scientific">Leucobacter triazinivorans</name>
    <dbReference type="NCBI Taxonomy" id="1784719"/>
    <lineage>
        <taxon>Bacteria</taxon>
        <taxon>Bacillati</taxon>
        <taxon>Actinomycetota</taxon>
        <taxon>Actinomycetes</taxon>
        <taxon>Micrococcales</taxon>
        <taxon>Microbacteriaceae</taxon>
        <taxon>Leucobacter</taxon>
    </lineage>
</organism>
<feature type="compositionally biased region" description="Low complexity" evidence="8">
    <location>
        <begin position="11"/>
        <end position="27"/>
    </location>
</feature>
<dbReference type="PROSITE" id="PS50928">
    <property type="entry name" value="ABC_TM1"/>
    <property type="match status" value="1"/>
</dbReference>
<dbReference type="InterPro" id="IPR035906">
    <property type="entry name" value="MetI-like_sf"/>
</dbReference>
<dbReference type="PANTHER" id="PTHR30151">
    <property type="entry name" value="ALKANE SULFONATE ABC TRANSPORTER-RELATED, MEMBRANE SUBUNIT"/>
    <property type="match status" value="1"/>
</dbReference>
<dbReference type="OrthoDB" id="7274389at2"/>
<evidence type="ECO:0000313" key="11">
    <source>
        <dbReference type="Proteomes" id="UP000289260"/>
    </source>
</evidence>
<comment type="subcellular location">
    <subcellularLocation>
        <location evidence="1 7">Cell membrane</location>
        <topology evidence="1 7">Multi-pass membrane protein</topology>
    </subcellularLocation>
</comment>
<keyword evidence="2 7" id="KW-0813">Transport</keyword>
<feature type="transmembrane region" description="Helical" evidence="7">
    <location>
        <begin position="89"/>
        <end position="114"/>
    </location>
</feature>
<dbReference type="InterPro" id="IPR000515">
    <property type="entry name" value="MetI-like"/>
</dbReference>
<reference evidence="10 11" key="1">
    <citation type="submission" date="2019-02" db="EMBL/GenBank/DDBJ databases">
        <authorList>
            <person name="Sun L."/>
            <person name="Pan D."/>
            <person name="Wu X."/>
        </authorList>
    </citation>
    <scope>NUCLEOTIDE SEQUENCE [LARGE SCALE GENOMIC DNA]</scope>
    <source>
        <strain evidence="10 11">JW-1</strain>
    </source>
</reference>
<dbReference type="GO" id="GO:0055085">
    <property type="term" value="P:transmembrane transport"/>
    <property type="evidence" value="ECO:0007669"/>
    <property type="project" value="InterPro"/>
</dbReference>
<evidence type="ECO:0000256" key="2">
    <source>
        <dbReference type="ARBA" id="ARBA00022448"/>
    </source>
</evidence>
<feature type="region of interest" description="Disordered" evidence="8">
    <location>
        <begin position="1"/>
        <end position="27"/>
    </location>
</feature>
<feature type="transmembrane region" description="Helical" evidence="7">
    <location>
        <begin position="126"/>
        <end position="149"/>
    </location>
</feature>
<evidence type="ECO:0000256" key="8">
    <source>
        <dbReference type="SAM" id="MobiDB-lite"/>
    </source>
</evidence>
<evidence type="ECO:0000256" key="5">
    <source>
        <dbReference type="ARBA" id="ARBA00022989"/>
    </source>
</evidence>
<dbReference type="CDD" id="cd06261">
    <property type="entry name" value="TM_PBP2"/>
    <property type="match status" value="1"/>
</dbReference>
<keyword evidence="3" id="KW-1003">Cell membrane</keyword>
<dbReference type="GO" id="GO:0005886">
    <property type="term" value="C:plasma membrane"/>
    <property type="evidence" value="ECO:0007669"/>
    <property type="project" value="UniProtKB-SubCell"/>
</dbReference>
<dbReference type="Pfam" id="PF00528">
    <property type="entry name" value="BPD_transp_1"/>
    <property type="match status" value="1"/>
</dbReference>
<evidence type="ECO:0000256" key="1">
    <source>
        <dbReference type="ARBA" id="ARBA00004651"/>
    </source>
</evidence>
<comment type="similarity">
    <text evidence="7">Belongs to the binding-protein-dependent transport system permease family.</text>
</comment>
<feature type="transmembrane region" description="Helical" evidence="7">
    <location>
        <begin position="155"/>
        <end position="174"/>
    </location>
</feature>
<name>A0A4P6KFT3_9MICO</name>
<gene>
    <name evidence="10" type="ORF">EVS81_09520</name>
</gene>
<feature type="transmembrane region" description="Helical" evidence="7">
    <location>
        <begin position="41"/>
        <end position="69"/>
    </location>
</feature>
<protein>
    <submittedName>
        <fullName evidence="10">ABC transporter permease</fullName>
    </submittedName>
</protein>
<feature type="transmembrane region" description="Helical" evidence="7">
    <location>
        <begin position="218"/>
        <end position="240"/>
    </location>
</feature>